<dbReference type="PRINTS" id="PR00042">
    <property type="entry name" value="LEUZIPPRFOS"/>
</dbReference>
<dbReference type="EMBL" id="GG666573">
    <property type="protein sequence ID" value="EEN53565.1"/>
    <property type="molecule type" value="Genomic_DNA"/>
</dbReference>
<dbReference type="Gene3D" id="1.20.5.170">
    <property type="match status" value="1"/>
</dbReference>
<accession>C3Z1E7</accession>
<keyword evidence="2" id="KW-0238">DNA-binding</keyword>
<keyword evidence="3" id="KW-0804">Transcription</keyword>
<proteinExistence type="predicted"/>
<keyword evidence="1" id="KW-0805">Transcription regulation</keyword>
<feature type="region of interest" description="Disordered" evidence="5">
    <location>
        <begin position="1"/>
        <end position="98"/>
    </location>
</feature>
<dbReference type="InterPro" id="IPR000837">
    <property type="entry name" value="AP-1"/>
</dbReference>
<organism>
    <name type="scientific">Branchiostoma floridae</name>
    <name type="common">Florida lancelet</name>
    <name type="synonym">Amphioxus</name>
    <dbReference type="NCBI Taxonomy" id="7739"/>
    <lineage>
        <taxon>Eukaryota</taxon>
        <taxon>Metazoa</taxon>
        <taxon>Chordata</taxon>
        <taxon>Cephalochordata</taxon>
        <taxon>Leptocardii</taxon>
        <taxon>Amphioxiformes</taxon>
        <taxon>Branchiostomatidae</taxon>
        <taxon>Branchiostoma</taxon>
    </lineage>
</organism>
<dbReference type="PANTHER" id="PTHR23351:SF24">
    <property type="entry name" value="ACTIVATING TRANSCRIPTION FACTOR 3-RELATED"/>
    <property type="match status" value="1"/>
</dbReference>
<dbReference type="STRING" id="7739.C3Z1E7"/>
<keyword evidence="4" id="KW-0175">Coiled coil</keyword>
<dbReference type="GO" id="GO:0003677">
    <property type="term" value="F:DNA binding"/>
    <property type="evidence" value="ECO:0007669"/>
    <property type="project" value="UniProtKB-KW"/>
</dbReference>
<dbReference type="InterPro" id="IPR046347">
    <property type="entry name" value="bZIP_sf"/>
</dbReference>
<feature type="coiled-coil region" evidence="4">
    <location>
        <begin position="107"/>
        <end position="141"/>
    </location>
</feature>
<dbReference type="AlphaFoldDB" id="C3Z1E7"/>
<dbReference type="SUPFAM" id="SSF57959">
    <property type="entry name" value="Leucine zipper domain"/>
    <property type="match status" value="1"/>
</dbReference>
<feature type="domain" description="BZIP" evidence="6">
    <location>
        <begin position="82"/>
        <end position="145"/>
    </location>
</feature>
<evidence type="ECO:0000256" key="1">
    <source>
        <dbReference type="ARBA" id="ARBA00023015"/>
    </source>
</evidence>
<evidence type="ECO:0000256" key="4">
    <source>
        <dbReference type="SAM" id="Coils"/>
    </source>
</evidence>
<evidence type="ECO:0000313" key="7">
    <source>
        <dbReference type="EMBL" id="EEN53565.1"/>
    </source>
</evidence>
<dbReference type="PROSITE" id="PS00036">
    <property type="entry name" value="BZIP_BASIC"/>
    <property type="match status" value="1"/>
</dbReference>
<dbReference type="GO" id="GO:0003700">
    <property type="term" value="F:DNA-binding transcription factor activity"/>
    <property type="evidence" value="ECO:0007669"/>
    <property type="project" value="InterPro"/>
</dbReference>
<gene>
    <name evidence="7" type="ORF">BRAFLDRAFT_78894</name>
</gene>
<feature type="compositionally biased region" description="Low complexity" evidence="5">
    <location>
        <begin position="28"/>
        <end position="47"/>
    </location>
</feature>
<evidence type="ECO:0000256" key="3">
    <source>
        <dbReference type="ARBA" id="ARBA00023163"/>
    </source>
</evidence>
<dbReference type="PANTHER" id="PTHR23351">
    <property type="entry name" value="FOS TRANSCRIPTION FACTOR-RELATED"/>
    <property type="match status" value="1"/>
</dbReference>
<dbReference type="SMART" id="SM00338">
    <property type="entry name" value="BRLZ"/>
    <property type="match status" value="1"/>
</dbReference>
<evidence type="ECO:0000256" key="2">
    <source>
        <dbReference type="ARBA" id="ARBA00023125"/>
    </source>
</evidence>
<dbReference type="GO" id="GO:0006357">
    <property type="term" value="P:regulation of transcription by RNA polymerase II"/>
    <property type="evidence" value="ECO:0007669"/>
    <property type="project" value="InterPro"/>
</dbReference>
<protein>
    <recommendedName>
        <fullName evidence="6">BZIP domain-containing protein</fullName>
    </recommendedName>
</protein>
<dbReference type="InParanoid" id="C3Z1E7"/>
<dbReference type="PROSITE" id="PS50217">
    <property type="entry name" value="BZIP"/>
    <property type="match status" value="1"/>
</dbReference>
<dbReference type="Pfam" id="PF00170">
    <property type="entry name" value="bZIP_1"/>
    <property type="match status" value="1"/>
</dbReference>
<dbReference type="FunFam" id="1.20.5.170:FF:000191">
    <property type="entry name" value="FOS-like antigen 1b"/>
    <property type="match status" value="1"/>
</dbReference>
<name>C3Z1E7_BRAFL</name>
<dbReference type="InterPro" id="IPR004827">
    <property type="entry name" value="bZIP"/>
</dbReference>
<evidence type="ECO:0000259" key="6">
    <source>
        <dbReference type="PROSITE" id="PS50217"/>
    </source>
</evidence>
<reference evidence="7" key="1">
    <citation type="journal article" date="2008" name="Nature">
        <title>The amphioxus genome and the evolution of the chordate karyotype.</title>
        <authorList>
            <consortium name="US DOE Joint Genome Institute (JGI-PGF)"/>
            <person name="Putnam N.H."/>
            <person name="Butts T."/>
            <person name="Ferrier D.E.K."/>
            <person name="Furlong R.F."/>
            <person name="Hellsten U."/>
            <person name="Kawashima T."/>
            <person name="Robinson-Rechavi M."/>
            <person name="Shoguchi E."/>
            <person name="Terry A."/>
            <person name="Yu J.-K."/>
            <person name="Benito-Gutierrez E.L."/>
            <person name="Dubchak I."/>
            <person name="Garcia-Fernandez J."/>
            <person name="Gibson-Brown J.J."/>
            <person name="Grigoriev I.V."/>
            <person name="Horton A.C."/>
            <person name="de Jong P.J."/>
            <person name="Jurka J."/>
            <person name="Kapitonov V.V."/>
            <person name="Kohara Y."/>
            <person name="Kuroki Y."/>
            <person name="Lindquist E."/>
            <person name="Lucas S."/>
            <person name="Osoegawa K."/>
            <person name="Pennacchio L.A."/>
            <person name="Salamov A.A."/>
            <person name="Satou Y."/>
            <person name="Sauka-Spengler T."/>
            <person name="Schmutz J."/>
            <person name="Shin-I T."/>
            <person name="Toyoda A."/>
            <person name="Bronner-Fraser M."/>
            <person name="Fujiyama A."/>
            <person name="Holland L.Z."/>
            <person name="Holland P.W.H."/>
            <person name="Satoh N."/>
            <person name="Rokhsar D.S."/>
        </authorList>
    </citation>
    <scope>NUCLEOTIDE SEQUENCE [LARGE SCALE GENOMIC DNA]</scope>
    <source>
        <strain evidence="7">S238N-H82</strain>
        <tissue evidence="7">Testes</tissue>
    </source>
</reference>
<evidence type="ECO:0000256" key="5">
    <source>
        <dbReference type="SAM" id="MobiDB-lite"/>
    </source>
</evidence>
<sequence>MSENSISEVPDQPPLILLAGESEVHWTAAQIHSQPASSSSGQHSHSSTFVKKGQEERLAWDPPEFEPTETLSSQKDISTKDEEHFRLRREKNRGAAARCRLRRRDREERLRKRTVRLENANSGLRAEIARLQHELKGLSTHVMSHMELCHHGEHTGPLTSWPGEHQLRTPCGDGAATA</sequence>
<feature type="region of interest" description="Disordered" evidence="5">
    <location>
        <begin position="157"/>
        <end position="178"/>
    </location>
</feature>